<dbReference type="Pfam" id="PF02646">
    <property type="entry name" value="RmuC"/>
    <property type="match status" value="1"/>
</dbReference>
<dbReference type="GO" id="GO:0006310">
    <property type="term" value="P:DNA recombination"/>
    <property type="evidence" value="ECO:0007669"/>
    <property type="project" value="UniProtKB-KW"/>
</dbReference>
<organism evidence="4">
    <name type="scientific">termite gut metagenome</name>
    <dbReference type="NCBI Taxonomy" id="433724"/>
    <lineage>
        <taxon>unclassified sequences</taxon>
        <taxon>metagenomes</taxon>
        <taxon>organismal metagenomes</taxon>
    </lineage>
</organism>
<keyword evidence="2" id="KW-0233">DNA recombination</keyword>
<protein>
    <submittedName>
        <fullName evidence="4">DNA recombination protein RmuC</fullName>
    </submittedName>
</protein>
<feature type="coiled-coil region" evidence="3">
    <location>
        <begin position="144"/>
        <end position="206"/>
    </location>
</feature>
<sequence>MDIIFILVGIVVGTVVSYIIFSLKNKANNISKAEYENLSSKFNEANLQMQLKISSLEITIKNDEQKVAELSESLSEQTKQNETKQAEINSLKQELSEKNATNKSVSNNLVSQKELYTKQTEEVKLLNERLTKMLSENSVLSAKNSSLEESCNLLKETNQKHTEQIKLLTDQYNKINAENSRLTANNKALDEKLSTQKEEITAMQKTAHLQFEKIATQILEEKSGKFTEVNKANIEAILKPLGENIDSFKKKVEETYDKESKERFSLGEKVKDLVEQTNKVSSEANNLATALKGQAKKQGNWGEMILESILQQSGLEKNREYFLQETIKDEEGKSLRPDVLVKLPDNRIIIIDSKVSLVAYDRFSSADTVDEQAVHLNEHLKSIYAHVDELSNKKYDNLESSLDFTMMFVPIEPAYLLVIQNDQDLWAYAYSKRILLISPTNLIACLKLMADLWKREIQSKNAQNIVKRGELMYEKFVSFVEMMEDVGKYIDKTQQSYTTAINQLKNGRGNLVGQALTMKNLGLKSSKTISTNMLPTDLETEQIDEIKKMPN</sequence>
<name>A0A5J4SU63_9ZZZZ</name>
<dbReference type="EMBL" id="SNRY01000062">
    <property type="protein sequence ID" value="KAA6348715.1"/>
    <property type="molecule type" value="Genomic_DNA"/>
</dbReference>
<reference evidence="4" key="1">
    <citation type="submission" date="2019-03" db="EMBL/GenBank/DDBJ databases">
        <title>Single cell metagenomics reveals metabolic interactions within the superorganism composed of flagellate Streblomastix strix and complex community of Bacteroidetes bacteria on its surface.</title>
        <authorList>
            <person name="Treitli S.C."/>
            <person name="Kolisko M."/>
            <person name="Husnik F."/>
            <person name="Keeling P."/>
            <person name="Hampl V."/>
        </authorList>
    </citation>
    <scope>NUCLEOTIDE SEQUENCE</scope>
    <source>
        <strain evidence="4">STM</strain>
    </source>
</reference>
<dbReference type="PANTHER" id="PTHR30563">
    <property type="entry name" value="DNA RECOMBINATION PROTEIN RMUC"/>
    <property type="match status" value="1"/>
</dbReference>
<evidence type="ECO:0000256" key="3">
    <source>
        <dbReference type="SAM" id="Coils"/>
    </source>
</evidence>
<gene>
    <name evidence="4" type="ORF">EZS27_003859</name>
</gene>
<dbReference type="AlphaFoldDB" id="A0A5J4SU63"/>
<evidence type="ECO:0000313" key="4">
    <source>
        <dbReference type="EMBL" id="KAA6348715.1"/>
    </source>
</evidence>
<dbReference type="PANTHER" id="PTHR30563:SF0">
    <property type="entry name" value="DNA RECOMBINATION PROTEIN RMUC"/>
    <property type="match status" value="1"/>
</dbReference>
<evidence type="ECO:0000256" key="2">
    <source>
        <dbReference type="ARBA" id="ARBA00023172"/>
    </source>
</evidence>
<comment type="caution">
    <text evidence="4">The sequence shown here is derived from an EMBL/GenBank/DDBJ whole genome shotgun (WGS) entry which is preliminary data.</text>
</comment>
<evidence type="ECO:0000256" key="1">
    <source>
        <dbReference type="ARBA" id="ARBA00023054"/>
    </source>
</evidence>
<keyword evidence="1 3" id="KW-0175">Coiled coil</keyword>
<feature type="coiled-coil region" evidence="3">
    <location>
        <begin position="53"/>
        <end position="108"/>
    </location>
</feature>
<dbReference type="InterPro" id="IPR003798">
    <property type="entry name" value="DNA_recombination_RmuC"/>
</dbReference>
<proteinExistence type="predicted"/>
<accession>A0A5J4SU63</accession>